<evidence type="ECO:0000313" key="3">
    <source>
        <dbReference type="EMBL" id="EMR62129.1"/>
    </source>
</evidence>
<dbReference type="InterPro" id="IPR011058">
    <property type="entry name" value="Cyanovirin-N"/>
</dbReference>
<feature type="domain" description="Cyanovirin-N" evidence="2">
    <location>
        <begin position="93"/>
        <end position="186"/>
    </location>
</feature>
<keyword evidence="4" id="KW-1185">Reference proteome</keyword>
<reference evidence="4" key="1">
    <citation type="journal article" date="2013" name="Genome Announc.">
        <title>Draft genome sequence of the grapevine dieback fungus Eutypa lata UCR-EL1.</title>
        <authorList>
            <person name="Blanco-Ulate B."/>
            <person name="Rolshausen P.E."/>
            <person name="Cantu D."/>
        </authorList>
    </citation>
    <scope>NUCLEOTIDE SEQUENCE [LARGE SCALE GENOMIC DNA]</scope>
    <source>
        <strain evidence="4">UCR-EL1</strain>
    </source>
</reference>
<protein>
    <recommendedName>
        <fullName evidence="2">Cyanovirin-N domain-containing protein</fullName>
    </recommendedName>
</protein>
<sequence>MMVTTLLSIFSLAFWSVMVASQDLKSSLVTAVTHVASDHYPTPTATADYGASDVIVDLATNSSIDAVGVIPPEKDIRLSCHGLSLYLSKNEPITYYLIGHCGGVYDKPHDNRCSYLDLDLCYVNIDGNIRPSKLGGFSTHCYDCTYYTSSGRNMLSCRCDGGHDEDHLVDNTIVLDDIVGVKNGFLSCYDYTNFECPYADEPPL</sequence>
<dbReference type="Pfam" id="PF08881">
    <property type="entry name" value="CVNH"/>
    <property type="match status" value="1"/>
</dbReference>
<dbReference type="Gene3D" id="2.30.60.10">
    <property type="entry name" value="Cyanovirin-N"/>
    <property type="match status" value="1"/>
</dbReference>
<evidence type="ECO:0000313" key="4">
    <source>
        <dbReference type="Proteomes" id="UP000012174"/>
    </source>
</evidence>
<dbReference type="Proteomes" id="UP000012174">
    <property type="component" value="Unassembled WGS sequence"/>
</dbReference>
<evidence type="ECO:0000259" key="2">
    <source>
        <dbReference type="Pfam" id="PF08881"/>
    </source>
</evidence>
<organism evidence="3 4">
    <name type="scientific">Eutypa lata (strain UCR-EL1)</name>
    <name type="common">Grapevine dieback disease fungus</name>
    <name type="synonym">Eutypa armeniacae</name>
    <dbReference type="NCBI Taxonomy" id="1287681"/>
    <lineage>
        <taxon>Eukaryota</taxon>
        <taxon>Fungi</taxon>
        <taxon>Dikarya</taxon>
        <taxon>Ascomycota</taxon>
        <taxon>Pezizomycotina</taxon>
        <taxon>Sordariomycetes</taxon>
        <taxon>Xylariomycetidae</taxon>
        <taxon>Xylariales</taxon>
        <taxon>Diatrypaceae</taxon>
        <taxon>Eutypa</taxon>
    </lineage>
</organism>
<dbReference type="KEGG" id="ela:UCREL1_10941"/>
<dbReference type="EMBL" id="KB707492">
    <property type="protein sequence ID" value="EMR62129.1"/>
    <property type="molecule type" value="Genomic_DNA"/>
</dbReference>
<feature type="signal peptide" evidence="1">
    <location>
        <begin position="1"/>
        <end position="21"/>
    </location>
</feature>
<feature type="chain" id="PRO_5004084597" description="Cyanovirin-N domain-containing protein" evidence="1">
    <location>
        <begin position="22"/>
        <end position="204"/>
    </location>
</feature>
<name>M7S7S1_EUTLA</name>
<dbReference type="HOGENOM" id="CLU_1343239_0_0_1"/>
<gene>
    <name evidence="3" type="ORF">UCREL1_10941</name>
</gene>
<accession>M7S7S1</accession>
<proteinExistence type="predicted"/>
<evidence type="ECO:0000256" key="1">
    <source>
        <dbReference type="SAM" id="SignalP"/>
    </source>
</evidence>
<dbReference type="AlphaFoldDB" id="M7S7S1"/>
<dbReference type="InterPro" id="IPR036673">
    <property type="entry name" value="Cyanovirin-N_sf"/>
</dbReference>
<dbReference type="OrthoDB" id="4672515at2759"/>
<keyword evidence="1" id="KW-0732">Signal</keyword>
<dbReference type="SUPFAM" id="SSF51322">
    <property type="entry name" value="Cyanovirin-N"/>
    <property type="match status" value="1"/>
</dbReference>